<evidence type="ECO:0000259" key="4">
    <source>
        <dbReference type="Pfam" id="PF13191"/>
    </source>
</evidence>
<evidence type="ECO:0000313" key="5">
    <source>
        <dbReference type="EMBL" id="MWA05978.1"/>
    </source>
</evidence>
<reference evidence="5" key="1">
    <citation type="submission" date="2019-12" db="EMBL/GenBank/DDBJ databases">
        <title>Actinomadura physcomitrii sp. nov., a novel actinomycete isolated from moss [Physcomitrium sphaericum (Ludw) Fuernr].</title>
        <authorList>
            <person name="Zhuang X."/>
        </authorList>
    </citation>
    <scope>NUCLEOTIDE SEQUENCE [LARGE SCALE GENOMIC DNA]</scope>
    <source>
        <strain evidence="5">LD22</strain>
    </source>
</reference>
<dbReference type="Pfam" id="PF13191">
    <property type="entry name" value="AAA_16"/>
    <property type="match status" value="1"/>
</dbReference>
<feature type="compositionally biased region" description="Low complexity" evidence="3">
    <location>
        <begin position="266"/>
        <end position="287"/>
    </location>
</feature>
<evidence type="ECO:0000313" key="6">
    <source>
        <dbReference type="Proteomes" id="UP000462055"/>
    </source>
</evidence>
<keyword evidence="6" id="KW-1185">Reference proteome</keyword>
<keyword evidence="1" id="KW-0547">Nucleotide-binding</keyword>
<feature type="compositionally biased region" description="Pro residues" evidence="3">
    <location>
        <begin position="352"/>
        <end position="361"/>
    </location>
</feature>
<protein>
    <submittedName>
        <fullName evidence="5">AAA family ATPase</fullName>
    </submittedName>
</protein>
<feature type="compositionally biased region" description="Low complexity" evidence="3">
    <location>
        <begin position="49"/>
        <end position="59"/>
    </location>
</feature>
<feature type="compositionally biased region" description="Low complexity" evidence="3">
    <location>
        <begin position="333"/>
        <end position="351"/>
    </location>
</feature>
<evidence type="ECO:0000256" key="3">
    <source>
        <dbReference type="SAM" id="MobiDB-lite"/>
    </source>
</evidence>
<feature type="region of interest" description="Disordered" evidence="3">
    <location>
        <begin position="1"/>
        <end position="68"/>
    </location>
</feature>
<proteinExistence type="predicted"/>
<feature type="region of interest" description="Disordered" evidence="3">
    <location>
        <begin position="264"/>
        <end position="415"/>
    </location>
</feature>
<keyword evidence="2" id="KW-0067">ATP-binding</keyword>
<dbReference type="GO" id="GO:0005524">
    <property type="term" value="F:ATP binding"/>
    <property type="evidence" value="ECO:0007669"/>
    <property type="project" value="UniProtKB-KW"/>
</dbReference>
<evidence type="ECO:0000256" key="1">
    <source>
        <dbReference type="ARBA" id="ARBA00022741"/>
    </source>
</evidence>
<feature type="domain" description="Orc1-like AAA ATPase" evidence="4">
    <location>
        <begin position="44"/>
        <end position="122"/>
    </location>
</feature>
<dbReference type="GO" id="GO:0005737">
    <property type="term" value="C:cytoplasm"/>
    <property type="evidence" value="ECO:0007669"/>
    <property type="project" value="TreeGrafter"/>
</dbReference>
<sequence>MTAVRCSSRARRARARRPWRTHWCGAPARTASAPRGARASKAREPRPTGPGRRPSARSASPPPDLAAGSRTRLFDEVAELVRDAAGPGLLLVLDDLHRADPSSLSLLQVVAAEAPDVRLLLVGLYRGPEAPAALRRVLRGRACSPMVLGGLTPAETGRLAADELGRELTDRDLAGLRERSGGNPLFLLELLRLRKATGDTAGLPSGVRDVIEQRAGRLGPAAAEAVRRAAVLGREFPLAVFTGVTGEPPEALDEAVAAGLVRVDSAGRPGSPTPSSRRPSTPGSARRSGGGCTRWPPRRCGRTAPPRRSPTTCARPATPSGRWRRPSKPPGRPSRGSPTSTPPRSTARRSPCPAPEPPPSAPGCWWSWRAASSAAARWRRAGGTAARRPTSAARPVPQGSSPTPRRSRATSRSPR</sequence>
<feature type="compositionally biased region" description="Low complexity" evidence="3">
    <location>
        <begin position="365"/>
        <end position="404"/>
    </location>
</feature>
<gene>
    <name evidence="5" type="ORF">F8568_037630</name>
</gene>
<name>A0A6I4MIF9_9ACTN</name>
<comment type="caution">
    <text evidence="5">The sequence shown here is derived from an EMBL/GenBank/DDBJ whole genome shotgun (WGS) entry which is preliminary data.</text>
</comment>
<evidence type="ECO:0000256" key="2">
    <source>
        <dbReference type="ARBA" id="ARBA00022840"/>
    </source>
</evidence>
<dbReference type="AlphaFoldDB" id="A0A6I4MIF9"/>
<dbReference type="Proteomes" id="UP000462055">
    <property type="component" value="Unassembled WGS sequence"/>
</dbReference>
<organism evidence="5 6">
    <name type="scientific">Actinomadura physcomitrii</name>
    <dbReference type="NCBI Taxonomy" id="2650748"/>
    <lineage>
        <taxon>Bacteria</taxon>
        <taxon>Bacillati</taxon>
        <taxon>Actinomycetota</taxon>
        <taxon>Actinomycetes</taxon>
        <taxon>Streptosporangiales</taxon>
        <taxon>Thermomonosporaceae</taxon>
        <taxon>Actinomadura</taxon>
    </lineage>
</organism>
<dbReference type="GO" id="GO:0004016">
    <property type="term" value="F:adenylate cyclase activity"/>
    <property type="evidence" value="ECO:0007669"/>
    <property type="project" value="TreeGrafter"/>
</dbReference>
<dbReference type="InterPro" id="IPR027417">
    <property type="entry name" value="P-loop_NTPase"/>
</dbReference>
<dbReference type="PANTHER" id="PTHR16305">
    <property type="entry name" value="TESTICULAR SOLUBLE ADENYLYL CYCLASE"/>
    <property type="match status" value="1"/>
</dbReference>
<feature type="compositionally biased region" description="Basic residues" evidence="3">
    <location>
        <begin position="405"/>
        <end position="415"/>
    </location>
</feature>
<dbReference type="EMBL" id="WBMS02000044">
    <property type="protein sequence ID" value="MWA05978.1"/>
    <property type="molecule type" value="Genomic_DNA"/>
</dbReference>
<accession>A0A6I4MIF9</accession>
<feature type="compositionally biased region" description="Basic residues" evidence="3">
    <location>
        <begin position="8"/>
        <end position="20"/>
    </location>
</feature>
<dbReference type="SUPFAM" id="SSF52540">
    <property type="entry name" value="P-loop containing nucleoside triphosphate hydrolases"/>
    <property type="match status" value="1"/>
</dbReference>
<dbReference type="InterPro" id="IPR041664">
    <property type="entry name" value="AAA_16"/>
</dbReference>
<dbReference type="PANTHER" id="PTHR16305:SF35">
    <property type="entry name" value="TRANSCRIPTIONAL ACTIVATOR DOMAIN"/>
    <property type="match status" value="1"/>
</dbReference>